<reference evidence="7 8" key="1">
    <citation type="submission" date="2024-07" db="EMBL/GenBank/DDBJ databases">
        <title>Section-level genome sequencing and comparative genomics of Aspergillus sections Usti and Cavernicolus.</title>
        <authorList>
            <consortium name="Lawrence Berkeley National Laboratory"/>
            <person name="Nybo J.L."/>
            <person name="Vesth T.C."/>
            <person name="Theobald S."/>
            <person name="Frisvad J.C."/>
            <person name="Larsen T.O."/>
            <person name="Kjaerboelling I."/>
            <person name="Rothschild-Mancinelli K."/>
            <person name="Lyhne E.K."/>
            <person name="Kogle M.E."/>
            <person name="Barry K."/>
            <person name="Clum A."/>
            <person name="Na H."/>
            <person name="Ledsgaard L."/>
            <person name="Lin J."/>
            <person name="Lipzen A."/>
            <person name="Kuo A."/>
            <person name="Riley R."/>
            <person name="Mondo S."/>
            <person name="Labutti K."/>
            <person name="Haridas S."/>
            <person name="Pangalinan J."/>
            <person name="Salamov A.A."/>
            <person name="Simmons B.A."/>
            <person name="Magnuson J.K."/>
            <person name="Chen J."/>
            <person name="Drula E."/>
            <person name="Henrissat B."/>
            <person name="Wiebenga A."/>
            <person name="Lubbers R.J."/>
            <person name="Gomes A.C."/>
            <person name="Makela M.R."/>
            <person name="Stajich J."/>
            <person name="Grigoriev I.V."/>
            <person name="Mortensen U.H."/>
            <person name="De Vries R.P."/>
            <person name="Baker S.E."/>
            <person name="Andersen M.R."/>
        </authorList>
    </citation>
    <scope>NUCLEOTIDE SEQUENCE [LARGE SCALE GENOMIC DNA]</scope>
    <source>
        <strain evidence="7 8">CBS 588.65</strain>
    </source>
</reference>
<gene>
    <name evidence="7" type="ORF">BJX63DRAFT_423468</name>
</gene>
<accession>A0ABR4H371</accession>
<dbReference type="NCBIfam" id="TIGR00803">
    <property type="entry name" value="nst"/>
    <property type="match status" value="1"/>
</dbReference>
<feature type="compositionally biased region" description="Polar residues" evidence="5">
    <location>
        <begin position="448"/>
        <end position="471"/>
    </location>
</feature>
<evidence type="ECO:0000256" key="5">
    <source>
        <dbReference type="SAM" id="MobiDB-lite"/>
    </source>
</evidence>
<comment type="subcellular location">
    <subcellularLocation>
        <location evidence="1">Membrane</location>
        <topology evidence="1">Multi-pass membrane protein</topology>
    </subcellularLocation>
</comment>
<comment type="caution">
    <text evidence="7">The sequence shown here is derived from an EMBL/GenBank/DDBJ whole genome shotgun (WGS) entry which is preliminary data.</text>
</comment>
<name>A0ABR4H371_9EURO</name>
<dbReference type="Pfam" id="PF04142">
    <property type="entry name" value="Nuc_sug_transp"/>
    <property type="match status" value="1"/>
</dbReference>
<feature type="compositionally biased region" description="Basic and acidic residues" evidence="5">
    <location>
        <begin position="1128"/>
        <end position="1139"/>
    </location>
</feature>
<organism evidence="7 8">
    <name type="scientific">Aspergillus granulosus</name>
    <dbReference type="NCBI Taxonomy" id="176169"/>
    <lineage>
        <taxon>Eukaryota</taxon>
        <taxon>Fungi</taxon>
        <taxon>Dikarya</taxon>
        <taxon>Ascomycota</taxon>
        <taxon>Pezizomycotina</taxon>
        <taxon>Eurotiomycetes</taxon>
        <taxon>Eurotiomycetidae</taxon>
        <taxon>Eurotiales</taxon>
        <taxon>Aspergillaceae</taxon>
        <taxon>Aspergillus</taxon>
        <taxon>Aspergillus subgen. Nidulantes</taxon>
    </lineage>
</organism>
<feature type="transmembrane region" description="Helical" evidence="6">
    <location>
        <begin position="1010"/>
        <end position="1026"/>
    </location>
</feature>
<feature type="compositionally biased region" description="Polar residues" evidence="5">
    <location>
        <begin position="198"/>
        <end position="223"/>
    </location>
</feature>
<feature type="compositionally biased region" description="Basic and acidic residues" evidence="5">
    <location>
        <begin position="321"/>
        <end position="331"/>
    </location>
</feature>
<evidence type="ECO:0000256" key="4">
    <source>
        <dbReference type="ARBA" id="ARBA00023136"/>
    </source>
</evidence>
<feature type="compositionally biased region" description="Basic residues" evidence="5">
    <location>
        <begin position="170"/>
        <end position="185"/>
    </location>
</feature>
<feature type="compositionally biased region" description="Pro residues" evidence="5">
    <location>
        <begin position="672"/>
        <end position="685"/>
    </location>
</feature>
<evidence type="ECO:0000313" key="8">
    <source>
        <dbReference type="Proteomes" id="UP001610334"/>
    </source>
</evidence>
<feature type="compositionally biased region" description="Low complexity" evidence="5">
    <location>
        <begin position="643"/>
        <end position="663"/>
    </location>
</feature>
<keyword evidence="4 6" id="KW-0472">Membrane</keyword>
<proteinExistence type="predicted"/>
<dbReference type="EMBL" id="JBFXLT010000080">
    <property type="protein sequence ID" value="KAL2809896.1"/>
    <property type="molecule type" value="Genomic_DNA"/>
</dbReference>
<feature type="transmembrane region" description="Helical" evidence="6">
    <location>
        <begin position="1072"/>
        <end position="1089"/>
    </location>
</feature>
<feature type="compositionally biased region" description="Polar residues" evidence="5">
    <location>
        <begin position="13"/>
        <end position="27"/>
    </location>
</feature>
<feature type="transmembrane region" description="Helical" evidence="6">
    <location>
        <begin position="895"/>
        <end position="913"/>
    </location>
</feature>
<evidence type="ECO:0000256" key="2">
    <source>
        <dbReference type="ARBA" id="ARBA00022692"/>
    </source>
</evidence>
<feature type="region of interest" description="Disordered" evidence="5">
    <location>
        <begin position="130"/>
        <end position="283"/>
    </location>
</feature>
<sequence length="1188" mass="129801">MPHKPFHVPLRKSSVNAPTGEIHSNNNGRKDPNSRSIHKAQRILGTTDIALDHDYHRRPEKTTTTRKGYLNAPDLLTKHEVTGEGRRSPNIRVRASSPLLGQEYQDTVDSTSPLVQLTRKLHLSGSSSALYSRYSSREPRVGSSTGPGTETVPTPEPLESSDGGVNPAFKHPKGPMKDTKRKTRPPRIDLSLLFPKPQANNTPLLSPQRMVSSPSALSTTSDNSTRRPRGLEPQLPGKKLSKAPPQSRTTHRPENSPPKLDAMLDSSIPNDTTDTQWTNSSLERTVRTSEIDMALQKNFDVQLSPRSPDRSQYKQMNFSLRSRENLQRSDSKSILTAGSGESARSSQRTMRDAQPVKSSRDMPPAAFRFGLREEAPSKNPSKKSSRSTLKNTDLSHSSVLCLSSSEDEDDEEPSFPLPPRHNKNKRDSVSTYGDFEAEICTATTAHATRSTLRSVERPSSSNTQGSRSSLKPVQPRRDSIVSKSSSSTTGFPRSHRSSGNPTLPEPNFFHGDPIFDQTKAPARTPSLSQKEINRRSRLMAVTRQEERLLEVMRQRQGKITPSIFNETVEPDRRSTVSGPSRDSFYCADTSFLRLSPGIPPPGLARALQATQKLRERSTLKGAGSDFDDKTIRSAPSPRASLISSKSLPSPATSTTSPLTPTLPIHRFSPLPSQKPPPRRPPPPVPDLQRQHSRRRTDSSGVIALENATENRKESGEFPIWALGWNSEGSNMTAATHTSMRESVSRRSPAPGTAWKHASWILLTMQHTAFVLLAYYSRIMPPTGGKRYLTSTAVFFNEVVKLAISLTVALYEVSRSAPPSVPATSLLSSLTTAVFSGDSWKLAIPASLYTLASSLQYIALSNLQAATFQVSYQLKIFVSSIFGLILLGRSITPRKWGLLLVLLVGVGLVQIPNARPDELSLENTAAHFDFPRSLDEWRSVKLEGGNLHKRSATYEGIEEDILTATPRLNGGVGVLATLGACAASGLAGVYFEKVLKDSAKHTSLWVRNVQLAIYSIFPALFIGVVFLDGETIANGGILDGYNWVVWSTIIIQAFGGIAASFCVGPVNADTKNVASATSIILTSLGSVWLFEFELTITYLVGTFAVLVATYLCETPSVGKRQGPRPPPIRVERFEKGRESDQSSPTSSHKEISIKLPTTPFLDAGISTSRPTSPGVTRSGSSRASGGAYF</sequence>
<feature type="compositionally biased region" description="Polar residues" evidence="5">
    <location>
        <begin position="1164"/>
        <end position="1174"/>
    </location>
</feature>
<evidence type="ECO:0000256" key="3">
    <source>
        <dbReference type="ARBA" id="ARBA00022989"/>
    </source>
</evidence>
<keyword evidence="3 6" id="KW-1133">Transmembrane helix</keyword>
<feature type="region of interest" description="Disordered" evidence="5">
    <location>
        <begin position="1"/>
        <end position="41"/>
    </location>
</feature>
<keyword evidence="8" id="KW-1185">Reference proteome</keyword>
<feature type="transmembrane region" description="Helical" evidence="6">
    <location>
        <begin position="1095"/>
        <end position="1111"/>
    </location>
</feature>
<feature type="region of interest" description="Disordered" evidence="5">
    <location>
        <begin position="615"/>
        <end position="710"/>
    </location>
</feature>
<dbReference type="InterPro" id="IPR007271">
    <property type="entry name" value="Nuc_sug_transpt"/>
</dbReference>
<feature type="compositionally biased region" description="Low complexity" evidence="5">
    <location>
        <begin position="1176"/>
        <end position="1188"/>
    </location>
</feature>
<evidence type="ECO:0000256" key="6">
    <source>
        <dbReference type="SAM" id="Phobius"/>
    </source>
</evidence>
<evidence type="ECO:0000313" key="7">
    <source>
        <dbReference type="EMBL" id="KAL2809896.1"/>
    </source>
</evidence>
<dbReference type="Proteomes" id="UP001610334">
    <property type="component" value="Unassembled WGS sequence"/>
</dbReference>
<protein>
    <submittedName>
        <fullName evidence="7">Nucleotide-sugar transporter-domain-containing protein</fullName>
    </submittedName>
</protein>
<feature type="transmembrane region" description="Helical" evidence="6">
    <location>
        <begin position="1042"/>
        <end position="1065"/>
    </location>
</feature>
<dbReference type="PANTHER" id="PTHR10231">
    <property type="entry name" value="NUCLEOTIDE-SUGAR TRANSMEMBRANE TRANSPORTER"/>
    <property type="match status" value="1"/>
</dbReference>
<feature type="compositionally biased region" description="Low complexity" evidence="5">
    <location>
        <begin position="394"/>
        <end position="404"/>
    </location>
</feature>
<feature type="region of interest" description="Disordered" evidence="5">
    <location>
        <begin position="448"/>
        <end position="532"/>
    </location>
</feature>
<keyword evidence="2 6" id="KW-0812">Transmembrane</keyword>
<feature type="region of interest" description="Disordered" evidence="5">
    <location>
        <begin position="318"/>
        <end position="429"/>
    </location>
</feature>
<feature type="compositionally biased region" description="Polar residues" evidence="5">
    <location>
        <begin position="267"/>
        <end position="283"/>
    </location>
</feature>
<feature type="region of interest" description="Disordered" evidence="5">
    <location>
        <begin position="1115"/>
        <end position="1188"/>
    </location>
</feature>
<feature type="transmembrane region" description="Helical" evidence="6">
    <location>
        <begin position="871"/>
        <end position="888"/>
    </location>
</feature>
<evidence type="ECO:0000256" key="1">
    <source>
        <dbReference type="ARBA" id="ARBA00004141"/>
    </source>
</evidence>
<feature type="compositionally biased region" description="Low complexity" evidence="5">
    <location>
        <begin position="142"/>
        <end position="161"/>
    </location>
</feature>
<feature type="transmembrane region" description="Helical" evidence="6">
    <location>
        <begin position="971"/>
        <end position="990"/>
    </location>
</feature>
<feature type="compositionally biased region" description="Basic residues" evidence="5">
    <location>
        <begin position="1"/>
        <end position="10"/>
    </location>
</feature>